<evidence type="ECO:0000256" key="1">
    <source>
        <dbReference type="SAM" id="MobiDB-lite"/>
    </source>
</evidence>
<keyword evidence="3" id="KW-1185">Reference proteome</keyword>
<evidence type="ECO:0000313" key="3">
    <source>
        <dbReference type="Proteomes" id="UP000233556"/>
    </source>
</evidence>
<evidence type="ECO:0000313" key="2">
    <source>
        <dbReference type="EMBL" id="PKU28828.1"/>
    </source>
</evidence>
<feature type="compositionally biased region" description="Basic and acidic residues" evidence="1">
    <location>
        <begin position="1"/>
        <end position="11"/>
    </location>
</feature>
<dbReference type="AlphaFoldDB" id="A0A2I0T4Y1"/>
<feature type="region of interest" description="Disordered" evidence="1">
    <location>
        <begin position="1"/>
        <end position="55"/>
    </location>
</feature>
<protein>
    <submittedName>
        <fullName evidence="2">Uncharacterized protein</fullName>
    </submittedName>
</protein>
<gene>
    <name evidence="2" type="ORF">llap_20867</name>
</gene>
<name>A0A2I0T4Y1_LIMLA</name>
<reference evidence="3" key="1">
    <citation type="submission" date="2017-11" db="EMBL/GenBank/DDBJ databases">
        <authorList>
            <person name="Lima N.C."/>
            <person name="Parody-Merino A.M."/>
            <person name="Battley P.F."/>
            <person name="Fidler A.E."/>
            <person name="Prosdocimi F."/>
        </authorList>
    </citation>
    <scope>NUCLEOTIDE SEQUENCE [LARGE SCALE GENOMIC DNA]</scope>
</reference>
<accession>A0A2I0T4Y1</accession>
<reference evidence="3" key="2">
    <citation type="submission" date="2017-12" db="EMBL/GenBank/DDBJ databases">
        <title>Genome sequence of the Bar-tailed Godwit (Limosa lapponica baueri).</title>
        <authorList>
            <person name="Lima N.C.B."/>
            <person name="Parody-Merino A.M."/>
            <person name="Battley P.F."/>
            <person name="Fidler A.E."/>
            <person name="Prosdocimi F."/>
        </authorList>
    </citation>
    <scope>NUCLEOTIDE SEQUENCE [LARGE SCALE GENOMIC DNA]</scope>
</reference>
<dbReference type="Proteomes" id="UP000233556">
    <property type="component" value="Unassembled WGS sequence"/>
</dbReference>
<dbReference type="EMBL" id="KZ519085">
    <property type="protein sequence ID" value="PKU28828.1"/>
    <property type="molecule type" value="Genomic_DNA"/>
</dbReference>
<dbReference type="OrthoDB" id="443634at2759"/>
<sequence length="140" mass="15252">MAGELPGRKGPGDVGRLSAEHKPAVCPGGQEGQQHPGLYQEQHDEEDSGGDRSPVLGTELATFQLHYHTESNSTTMTRWPVFPKKYVAIHDSIPVIMRWCTGISERQSSMRVSLEQSKGSTTAIHTLEVTGLLDLILGVC</sequence>
<proteinExistence type="predicted"/>
<organism evidence="2 3">
    <name type="scientific">Limosa lapponica baueri</name>
    <dbReference type="NCBI Taxonomy" id="1758121"/>
    <lineage>
        <taxon>Eukaryota</taxon>
        <taxon>Metazoa</taxon>
        <taxon>Chordata</taxon>
        <taxon>Craniata</taxon>
        <taxon>Vertebrata</taxon>
        <taxon>Euteleostomi</taxon>
        <taxon>Archelosauria</taxon>
        <taxon>Archosauria</taxon>
        <taxon>Dinosauria</taxon>
        <taxon>Saurischia</taxon>
        <taxon>Theropoda</taxon>
        <taxon>Coelurosauria</taxon>
        <taxon>Aves</taxon>
        <taxon>Neognathae</taxon>
        <taxon>Neoaves</taxon>
        <taxon>Charadriiformes</taxon>
        <taxon>Scolopacidae</taxon>
        <taxon>Limosa</taxon>
    </lineage>
</organism>